<evidence type="ECO:0000256" key="1">
    <source>
        <dbReference type="SAM" id="Phobius"/>
    </source>
</evidence>
<accession>D4B3E5</accession>
<keyword evidence="3" id="KW-1185">Reference proteome</keyword>
<sequence>MTIGVVVVVIVVAAVVVAAVGIVDAGRGCDIPLDAGRGVTAGRRWSWIGALSAGGLASSTGGVYASINTLDLAPAAAGTGDAGAHRGRQLFAGGARSGGSRCTEYTKYSLDALPYFPPSNEQDDEGVLSSVDSESLEERPVGFFFVLFFFFFFFSLSTIAIHRRCLLVLSPPSLLSRLSTSTLKRLFSSSLKFEATKNGGILQK</sequence>
<dbReference type="RefSeq" id="XP_003010283.1">
    <property type="nucleotide sequence ID" value="XM_003010237.1"/>
</dbReference>
<dbReference type="AlphaFoldDB" id="D4B3E5"/>
<comment type="caution">
    <text evidence="2">The sequence shown here is derived from an EMBL/GenBank/DDBJ whole genome shotgun (WGS) entry which is preliminary data.</text>
</comment>
<evidence type="ECO:0000313" key="3">
    <source>
        <dbReference type="Proteomes" id="UP000008866"/>
    </source>
</evidence>
<keyword evidence="1" id="KW-1133">Transmembrane helix</keyword>
<feature type="transmembrane region" description="Helical" evidence="1">
    <location>
        <begin position="6"/>
        <end position="26"/>
    </location>
</feature>
<dbReference type="KEGG" id="abe:ARB_02982"/>
<keyword evidence="1" id="KW-0472">Membrane</keyword>
<dbReference type="GeneID" id="9525551"/>
<protein>
    <submittedName>
        <fullName evidence="2">Uncharacterized protein</fullName>
    </submittedName>
</protein>
<reference evidence="3" key="1">
    <citation type="journal article" date="2011" name="Genome Biol.">
        <title>Comparative and functional genomics provide insights into the pathogenicity of dermatophytic fungi.</title>
        <authorList>
            <person name="Burmester A."/>
            <person name="Shelest E."/>
            <person name="Gloeckner G."/>
            <person name="Heddergott C."/>
            <person name="Schindler S."/>
            <person name="Staib P."/>
            <person name="Heidel A."/>
            <person name="Felder M."/>
            <person name="Petzold A."/>
            <person name="Szafranski K."/>
            <person name="Feuermann M."/>
            <person name="Pedruzzi I."/>
            <person name="Priebe S."/>
            <person name="Groth M."/>
            <person name="Winkler R."/>
            <person name="Li W."/>
            <person name="Kniemeyer O."/>
            <person name="Schroeckh V."/>
            <person name="Hertweck C."/>
            <person name="Hube B."/>
            <person name="White T.C."/>
            <person name="Platzer M."/>
            <person name="Guthke R."/>
            <person name="Heitman J."/>
            <person name="Woestemeyer J."/>
            <person name="Zipfel P.F."/>
            <person name="Monod M."/>
            <person name="Brakhage A.A."/>
        </authorList>
    </citation>
    <scope>NUCLEOTIDE SEQUENCE [LARGE SCALE GENOMIC DNA]</scope>
    <source>
        <strain evidence="3">ATCC MYA-4681 / CBS 112371</strain>
    </source>
</reference>
<feature type="transmembrane region" description="Helical" evidence="1">
    <location>
        <begin position="141"/>
        <end position="161"/>
    </location>
</feature>
<dbReference type="HOGENOM" id="CLU_1342948_0_0_1"/>
<organism evidence="2 3">
    <name type="scientific">Arthroderma benhamiae (strain ATCC MYA-4681 / CBS 112371)</name>
    <name type="common">Trichophyton mentagrophytes</name>
    <dbReference type="NCBI Taxonomy" id="663331"/>
    <lineage>
        <taxon>Eukaryota</taxon>
        <taxon>Fungi</taxon>
        <taxon>Dikarya</taxon>
        <taxon>Ascomycota</taxon>
        <taxon>Pezizomycotina</taxon>
        <taxon>Eurotiomycetes</taxon>
        <taxon>Eurotiomycetidae</taxon>
        <taxon>Onygenales</taxon>
        <taxon>Arthrodermataceae</taxon>
        <taxon>Trichophyton</taxon>
    </lineage>
</organism>
<evidence type="ECO:0000313" key="2">
    <source>
        <dbReference type="EMBL" id="EFE29643.1"/>
    </source>
</evidence>
<dbReference type="Proteomes" id="UP000008866">
    <property type="component" value="Unassembled WGS sequence"/>
</dbReference>
<keyword evidence="1" id="KW-0812">Transmembrane</keyword>
<gene>
    <name evidence="2" type="ORF">ARB_02982</name>
</gene>
<dbReference type="EMBL" id="ABSU01000034">
    <property type="protein sequence ID" value="EFE29643.1"/>
    <property type="molecule type" value="Genomic_DNA"/>
</dbReference>
<proteinExistence type="predicted"/>
<name>D4B3E5_ARTBC</name>
<feature type="transmembrane region" description="Helical" evidence="1">
    <location>
        <begin position="47"/>
        <end position="67"/>
    </location>
</feature>